<accession>A0A1F5E6G3</accession>
<dbReference type="Proteomes" id="UP000177006">
    <property type="component" value="Unassembled WGS sequence"/>
</dbReference>
<protein>
    <recommendedName>
        <fullName evidence="3">DNA helicase UvrD</fullName>
    </recommendedName>
</protein>
<evidence type="ECO:0000313" key="2">
    <source>
        <dbReference type="Proteomes" id="UP000177006"/>
    </source>
</evidence>
<evidence type="ECO:0000313" key="1">
    <source>
        <dbReference type="EMBL" id="OGD62965.1"/>
    </source>
</evidence>
<evidence type="ECO:0008006" key="3">
    <source>
        <dbReference type="Google" id="ProtNLM"/>
    </source>
</evidence>
<name>A0A1F5E6G3_9BACT</name>
<dbReference type="SUPFAM" id="SSF89550">
    <property type="entry name" value="PHP domain-like"/>
    <property type="match status" value="1"/>
</dbReference>
<dbReference type="InterPro" id="IPR016195">
    <property type="entry name" value="Pol/histidinol_Pase-like"/>
</dbReference>
<comment type="caution">
    <text evidence="1">The sequence shown here is derived from an EMBL/GenBank/DDBJ whole genome shotgun (WGS) entry which is preliminary data.</text>
</comment>
<proteinExistence type="predicted"/>
<dbReference type="Gene3D" id="3.20.20.140">
    <property type="entry name" value="Metal-dependent hydrolases"/>
    <property type="match status" value="1"/>
</dbReference>
<gene>
    <name evidence="1" type="ORF">A2160_04340</name>
</gene>
<dbReference type="CDD" id="cd19067">
    <property type="entry name" value="PfuEndoQ-like"/>
    <property type="match status" value="1"/>
</dbReference>
<dbReference type="EMBL" id="MEZK01000014">
    <property type="protein sequence ID" value="OGD62965.1"/>
    <property type="molecule type" value="Genomic_DNA"/>
</dbReference>
<dbReference type="AlphaFoldDB" id="A0A1F5E6G3"/>
<sequence>MKTSIVADLHLHSKYSRAVSQEMVLPTMAKMAKIKGIDLLATGDFTHPLWSKELDSQLEEVSEGIYAVKDQKNLGNFARYILGTEISCIFSQGGKGRRIHILVFAPSLAVVHKINGAMLQAGCNLMSDGRPIIGLSLIQLCELLWGVDERIVIVGAHVWTPWFGLYGSQSGFDSLAEAFGPYADKIYAVETGLSSNPLMNWRIQELDHRSIVSFSDAHSPAKLGRELTIFKTRQAASGKRQDEDFGFQDFAGALKNEGNWEIAATVEFYPEEGKYHYTGHRNCQVVQSPEETKKKGVACHVCGRPLTVGVMHRVEQLAAREINNDQLKIKISPEGVKIFRYDQRPDYMMLVPLQEILAEVLGAGVNTKGVKTEYERLITQFSSELKILAKAQLSDLEKIGGPRLREAIEKVRKGDIFINPGYDGVFGEVKIWGEKKSSQPQDKKEQMSLF</sequence>
<dbReference type="PANTHER" id="PTHR40084:SF1">
    <property type="entry name" value="PHOSPHOTRANSFERASE"/>
    <property type="match status" value="1"/>
</dbReference>
<reference evidence="1 2" key="1">
    <citation type="journal article" date="2016" name="Nat. Commun.">
        <title>Thousands of microbial genomes shed light on interconnected biogeochemical processes in an aquifer system.</title>
        <authorList>
            <person name="Anantharaman K."/>
            <person name="Brown C.T."/>
            <person name="Hug L.A."/>
            <person name="Sharon I."/>
            <person name="Castelle C.J."/>
            <person name="Probst A.J."/>
            <person name="Thomas B.C."/>
            <person name="Singh A."/>
            <person name="Wilkins M.J."/>
            <person name="Karaoz U."/>
            <person name="Brodie E.L."/>
            <person name="Williams K.H."/>
            <person name="Hubbard S.S."/>
            <person name="Banfield J.F."/>
        </authorList>
    </citation>
    <scope>NUCLEOTIDE SEQUENCE [LARGE SCALE GENOMIC DNA]</scope>
</reference>
<organism evidence="1 2">
    <name type="scientific">Candidatus Beckwithbacteria bacterium RBG_13_42_9</name>
    <dbReference type="NCBI Taxonomy" id="1797457"/>
    <lineage>
        <taxon>Bacteria</taxon>
        <taxon>Candidatus Beckwithiibacteriota</taxon>
    </lineage>
</organism>
<dbReference type="PANTHER" id="PTHR40084">
    <property type="entry name" value="PHOSPHOHYDROLASE, PHP FAMILY"/>
    <property type="match status" value="1"/>
</dbReference>
<dbReference type="STRING" id="1797457.A2160_04340"/>